<feature type="signal peptide" evidence="1">
    <location>
        <begin position="1"/>
        <end position="30"/>
    </location>
</feature>
<name>A0ABS9SNY5_9BACT</name>
<organism evidence="3 4">
    <name type="scientific">Niabella ginsengisoli</name>
    <dbReference type="NCBI Taxonomy" id="522298"/>
    <lineage>
        <taxon>Bacteria</taxon>
        <taxon>Pseudomonadati</taxon>
        <taxon>Bacteroidota</taxon>
        <taxon>Chitinophagia</taxon>
        <taxon>Chitinophagales</taxon>
        <taxon>Chitinophagaceae</taxon>
        <taxon>Niabella</taxon>
    </lineage>
</organism>
<evidence type="ECO:0000256" key="1">
    <source>
        <dbReference type="SAM" id="SignalP"/>
    </source>
</evidence>
<dbReference type="InterPro" id="IPR036163">
    <property type="entry name" value="HMA_dom_sf"/>
</dbReference>
<feature type="chain" id="PRO_5047331929" evidence="1">
    <location>
        <begin position="31"/>
        <end position="127"/>
    </location>
</feature>
<feature type="domain" description="HMA" evidence="2">
    <location>
        <begin position="33"/>
        <end position="98"/>
    </location>
</feature>
<dbReference type="EMBL" id="JAKWBL010000004">
    <property type="protein sequence ID" value="MCH5600075.1"/>
    <property type="molecule type" value="Genomic_DNA"/>
</dbReference>
<evidence type="ECO:0000313" key="3">
    <source>
        <dbReference type="EMBL" id="MCH5600075.1"/>
    </source>
</evidence>
<accession>A0ABS9SNY5</accession>
<reference evidence="3 4" key="1">
    <citation type="submission" date="2022-02" db="EMBL/GenBank/DDBJ databases">
        <authorList>
            <person name="Min J."/>
        </authorList>
    </citation>
    <scope>NUCLEOTIDE SEQUENCE [LARGE SCALE GENOMIC DNA]</scope>
    <source>
        <strain evidence="3 4">GR10-1</strain>
    </source>
</reference>
<evidence type="ECO:0000313" key="4">
    <source>
        <dbReference type="Proteomes" id="UP001202248"/>
    </source>
</evidence>
<keyword evidence="4" id="KW-1185">Reference proteome</keyword>
<dbReference type="InterPro" id="IPR006121">
    <property type="entry name" value="HMA_dom"/>
</dbReference>
<gene>
    <name evidence="3" type="ORF">MKP09_20210</name>
</gene>
<evidence type="ECO:0000259" key="2">
    <source>
        <dbReference type="PROSITE" id="PS50846"/>
    </source>
</evidence>
<dbReference type="Gene3D" id="3.30.70.100">
    <property type="match status" value="1"/>
</dbReference>
<comment type="caution">
    <text evidence="3">The sequence shown here is derived from an EMBL/GenBank/DDBJ whole genome shotgun (WGS) entry which is preliminary data.</text>
</comment>
<dbReference type="Pfam" id="PF00403">
    <property type="entry name" value="HMA"/>
    <property type="match status" value="1"/>
</dbReference>
<protein>
    <submittedName>
        <fullName evidence="3">Heavy-metal-associated domain-containing protein</fullName>
    </submittedName>
</protein>
<dbReference type="PROSITE" id="PS50846">
    <property type="entry name" value="HMA_2"/>
    <property type="match status" value="1"/>
</dbReference>
<sequence length="127" mass="14051">MKTIKNKHMKTIQLFLFASLFTLVSNTSFAQTQKTEKFKVSGNCGMCKKTIEKAAKDAGASYASWNKDLKELTVKYQSKSTDVSKIQQKVADAGYDNAGAKASDKAYENLPGCCQYDREAKKSTAKK</sequence>
<dbReference type="Proteomes" id="UP001202248">
    <property type="component" value="Unassembled WGS sequence"/>
</dbReference>
<dbReference type="RefSeq" id="WP_240832089.1">
    <property type="nucleotide sequence ID" value="NZ_JAKWBL010000004.1"/>
</dbReference>
<proteinExistence type="predicted"/>
<keyword evidence="1" id="KW-0732">Signal</keyword>
<dbReference type="SUPFAM" id="SSF55008">
    <property type="entry name" value="HMA, heavy metal-associated domain"/>
    <property type="match status" value="1"/>
</dbReference>